<evidence type="ECO:0000256" key="1">
    <source>
        <dbReference type="ARBA" id="ARBA00007805"/>
    </source>
</evidence>
<dbReference type="GO" id="GO:0019240">
    <property type="term" value="P:citrulline biosynthetic process"/>
    <property type="evidence" value="ECO:0007669"/>
    <property type="project" value="TreeGrafter"/>
</dbReference>
<evidence type="ECO:0000256" key="2">
    <source>
        <dbReference type="ARBA" id="ARBA00013007"/>
    </source>
</evidence>
<dbReference type="GO" id="GO:0042450">
    <property type="term" value="P:L-arginine biosynthetic process via ornithine"/>
    <property type="evidence" value="ECO:0007669"/>
    <property type="project" value="TreeGrafter"/>
</dbReference>
<dbReference type="InterPro" id="IPR036901">
    <property type="entry name" value="Asp/Orn_carbamoylTrfase_sf"/>
</dbReference>
<dbReference type="GO" id="GO:0004585">
    <property type="term" value="F:ornithine carbamoyltransferase activity"/>
    <property type="evidence" value="ECO:0007669"/>
    <property type="project" value="UniProtKB-EC"/>
</dbReference>
<dbReference type="EC" id="2.1.3.3" evidence="2"/>
<reference evidence="6 7" key="1">
    <citation type="journal article" date="2023" name="Insect Mol. Biol.">
        <title>Genome sequencing provides insights into the evolution of gene families encoding plant cell wall-degrading enzymes in longhorned beetles.</title>
        <authorList>
            <person name="Shin N.R."/>
            <person name="Okamura Y."/>
            <person name="Kirsch R."/>
            <person name="Pauchet Y."/>
        </authorList>
    </citation>
    <scope>NUCLEOTIDE SEQUENCE [LARGE SCALE GENOMIC DNA]</scope>
    <source>
        <strain evidence="6">EAD_L_NR</strain>
    </source>
</reference>
<keyword evidence="7" id="KW-1185">Reference proteome</keyword>
<dbReference type="Pfam" id="PF02729">
    <property type="entry name" value="OTCace_N"/>
    <property type="match status" value="1"/>
</dbReference>
<comment type="caution">
    <text evidence="6">The sequence shown here is derived from an EMBL/GenBank/DDBJ whole genome shotgun (WGS) entry which is preliminary data.</text>
</comment>
<proteinExistence type="inferred from homology"/>
<dbReference type="InterPro" id="IPR006132">
    <property type="entry name" value="Asp/Orn_carbamoyltranf_P-bd"/>
</dbReference>
<dbReference type="Gene3D" id="3.40.50.1370">
    <property type="entry name" value="Aspartate/ornithine carbamoyltransferase"/>
    <property type="match status" value="2"/>
</dbReference>
<dbReference type="PANTHER" id="PTHR45753:SF3">
    <property type="entry name" value="ORNITHINE TRANSCARBAMYLASE, MITOCHONDRIAL"/>
    <property type="match status" value="1"/>
</dbReference>
<evidence type="ECO:0000313" key="7">
    <source>
        <dbReference type="Proteomes" id="UP001159042"/>
    </source>
</evidence>
<evidence type="ECO:0000259" key="4">
    <source>
        <dbReference type="Pfam" id="PF00185"/>
    </source>
</evidence>
<dbReference type="GO" id="GO:0016597">
    <property type="term" value="F:amino acid binding"/>
    <property type="evidence" value="ECO:0007669"/>
    <property type="project" value="InterPro"/>
</dbReference>
<dbReference type="AlphaFoldDB" id="A0AAV8WGT2"/>
<evidence type="ECO:0000259" key="5">
    <source>
        <dbReference type="Pfam" id="PF02729"/>
    </source>
</evidence>
<sequence length="311" mass="34873">MKSIRNLSKINFALKGRKYVTPDDLSPNEMKYLLLTALDLKASRKNDLSKQSFVGKNITFLLDSPCIAMQACVHNTSSLFKMPVSILISSEWETKPFPQDTGKLLSTTSDIIFCKAHRQSKLEGFAKGATVPVINVSSCHFVLLQILSNLLTLQQHFHNLDGLVIAWIGPPCPLLNTYLTIAPTLGMRVKFLCYSGGPVSPSHLYKVLSKGDQFVHRVKESKALAEVIEGAHAIATTDHSESNLKLKLSDVEKYADRNWVLFHTLPRTSKEIEDEIFDSERNLLWTSFSNQKWICAAIISKFLGFDENDTI</sequence>
<feature type="domain" description="Aspartate/ornithine carbamoyltransferase Asp/Orn-binding" evidence="4">
    <location>
        <begin position="162"/>
        <end position="299"/>
    </location>
</feature>
<evidence type="ECO:0000256" key="3">
    <source>
        <dbReference type="ARBA" id="ARBA00022679"/>
    </source>
</evidence>
<dbReference type="PANTHER" id="PTHR45753">
    <property type="entry name" value="ORNITHINE CARBAMOYLTRANSFERASE, MITOCHONDRIAL"/>
    <property type="match status" value="1"/>
</dbReference>
<organism evidence="6 7">
    <name type="scientific">Exocentrus adspersus</name>
    <dbReference type="NCBI Taxonomy" id="1586481"/>
    <lineage>
        <taxon>Eukaryota</taxon>
        <taxon>Metazoa</taxon>
        <taxon>Ecdysozoa</taxon>
        <taxon>Arthropoda</taxon>
        <taxon>Hexapoda</taxon>
        <taxon>Insecta</taxon>
        <taxon>Pterygota</taxon>
        <taxon>Neoptera</taxon>
        <taxon>Endopterygota</taxon>
        <taxon>Coleoptera</taxon>
        <taxon>Polyphaga</taxon>
        <taxon>Cucujiformia</taxon>
        <taxon>Chrysomeloidea</taxon>
        <taxon>Cerambycidae</taxon>
        <taxon>Lamiinae</taxon>
        <taxon>Acanthocinini</taxon>
        <taxon>Exocentrus</taxon>
    </lineage>
</organism>
<dbReference type="EMBL" id="JANEYG010000001">
    <property type="protein sequence ID" value="KAJ8925651.1"/>
    <property type="molecule type" value="Genomic_DNA"/>
</dbReference>
<accession>A0AAV8WGT2</accession>
<keyword evidence="3" id="KW-0808">Transferase</keyword>
<dbReference type="Pfam" id="PF00185">
    <property type="entry name" value="OTCace"/>
    <property type="match status" value="1"/>
</dbReference>
<gene>
    <name evidence="6" type="ORF">NQ315_009496</name>
</gene>
<protein>
    <recommendedName>
        <fullName evidence="2">ornithine carbamoyltransferase</fullName>
        <ecNumber evidence="2">2.1.3.3</ecNumber>
    </recommendedName>
</protein>
<feature type="domain" description="Aspartate/ornithine carbamoyltransferase carbamoyl-P binding" evidence="5">
    <location>
        <begin position="17"/>
        <end position="155"/>
    </location>
</feature>
<dbReference type="GO" id="GO:0005739">
    <property type="term" value="C:mitochondrion"/>
    <property type="evidence" value="ECO:0007669"/>
    <property type="project" value="TreeGrafter"/>
</dbReference>
<name>A0AAV8WGT2_9CUCU</name>
<dbReference type="SUPFAM" id="SSF53671">
    <property type="entry name" value="Aspartate/ornithine carbamoyltransferase"/>
    <property type="match status" value="1"/>
</dbReference>
<evidence type="ECO:0000313" key="6">
    <source>
        <dbReference type="EMBL" id="KAJ8925651.1"/>
    </source>
</evidence>
<comment type="similarity">
    <text evidence="1">Belongs to the aspartate/ornithine carbamoyltransferase superfamily. OTCase family.</text>
</comment>
<dbReference type="InterPro" id="IPR006131">
    <property type="entry name" value="Asp_carbamoyltransf_Asp/Orn-bd"/>
</dbReference>
<dbReference type="Proteomes" id="UP001159042">
    <property type="component" value="Unassembled WGS sequence"/>
</dbReference>